<evidence type="ECO:0000313" key="6">
    <source>
        <dbReference type="Proteomes" id="UP001632038"/>
    </source>
</evidence>
<sequence>MKINKNRPTNPSSSVKTRFAVKFIKAMKNLNKKRPIPHKHKRYLAVRAAACASMASAVGPRRAWSRAVLNNIRNRRFTRKRSFGIKNNNNNPKPKQQDLGYGEEDELRRLVPGGKEMDFCRLLSESAHYIECLRDQVQVMTNMLHHYSS</sequence>
<evidence type="ECO:0000259" key="4">
    <source>
        <dbReference type="Pfam" id="PF26576"/>
    </source>
</evidence>
<gene>
    <name evidence="5" type="ORF">CASFOL_002932</name>
</gene>
<dbReference type="AlphaFoldDB" id="A0ABD3EGE5"/>
<comment type="caution">
    <text evidence="5">The sequence shown here is derived from an EMBL/GenBank/DDBJ whole genome shotgun (WGS) entry which is preliminary data.</text>
</comment>
<reference evidence="6" key="1">
    <citation type="journal article" date="2024" name="IScience">
        <title>Strigolactones Initiate the Formation of Haustorium-like Structures in Castilleja.</title>
        <authorList>
            <person name="Buerger M."/>
            <person name="Peterson D."/>
            <person name="Chory J."/>
        </authorList>
    </citation>
    <scope>NUCLEOTIDE SEQUENCE [LARGE SCALE GENOMIC DNA]</scope>
</reference>
<keyword evidence="1" id="KW-0805">Transcription regulation</keyword>
<dbReference type="EMBL" id="JAVIJP010000005">
    <property type="protein sequence ID" value="KAL3653251.1"/>
    <property type="molecule type" value="Genomic_DNA"/>
</dbReference>
<dbReference type="PANTHER" id="PTHR33124:SF40">
    <property type="entry name" value="TRANSCRIPTION FACTOR IBH1"/>
    <property type="match status" value="1"/>
</dbReference>
<dbReference type="PANTHER" id="PTHR33124">
    <property type="entry name" value="TRANSCRIPTION FACTOR IBH1-LIKE 1"/>
    <property type="match status" value="1"/>
</dbReference>
<name>A0ABD3EGE5_9LAMI</name>
<dbReference type="Pfam" id="PF26576">
    <property type="entry name" value="IBH1_N"/>
    <property type="match status" value="1"/>
</dbReference>
<dbReference type="InterPro" id="IPR044660">
    <property type="entry name" value="IBH1-like"/>
</dbReference>
<dbReference type="InterPro" id="IPR059002">
    <property type="entry name" value="IBH1_N"/>
</dbReference>
<accession>A0ABD3EGE5</accession>
<protein>
    <recommendedName>
        <fullName evidence="4">IBH1-like N-terminal domain-containing protein</fullName>
    </recommendedName>
</protein>
<feature type="domain" description="IBH1-like N-terminal" evidence="4">
    <location>
        <begin position="13"/>
        <end position="75"/>
    </location>
</feature>
<feature type="region of interest" description="Disordered" evidence="3">
    <location>
        <begin position="80"/>
        <end position="102"/>
    </location>
</feature>
<evidence type="ECO:0000256" key="2">
    <source>
        <dbReference type="ARBA" id="ARBA00023163"/>
    </source>
</evidence>
<proteinExistence type="predicted"/>
<dbReference type="Proteomes" id="UP001632038">
    <property type="component" value="Unassembled WGS sequence"/>
</dbReference>
<organism evidence="5 6">
    <name type="scientific">Castilleja foliolosa</name>
    <dbReference type="NCBI Taxonomy" id="1961234"/>
    <lineage>
        <taxon>Eukaryota</taxon>
        <taxon>Viridiplantae</taxon>
        <taxon>Streptophyta</taxon>
        <taxon>Embryophyta</taxon>
        <taxon>Tracheophyta</taxon>
        <taxon>Spermatophyta</taxon>
        <taxon>Magnoliopsida</taxon>
        <taxon>eudicotyledons</taxon>
        <taxon>Gunneridae</taxon>
        <taxon>Pentapetalae</taxon>
        <taxon>asterids</taxon>
        <taxon>lamiids</taxon>
        <taxon>Lamiales</taxon>
        <taxon>Orobanchaceae</taxon>
        <taxon>Pedicularideae</taxon>
        <taxon>Castillejinae</taxon>
        <taxon>Castilleja</taxon>
    </lineage>
</organism>
<evidence type="ECO:0000256" key="3">
    <source>
        <dbReference type="SAM" id="MobiDB-lite"/>
    </source>
</evidence>
<evidence type="ECO:0000256" key="1">
    <source>
        <dbReference type="ARBA" id="ARBA00023015"/>
    </source>
</evidence>
<keyword evidence="2" id="KW-0804">Transcription</keyword>
<evidence type="ECO:0000313" key="5">
    <source>
        <dbReference type="EMBL" id="KAL3653251.1"/>
    </source>
</evidence>
<keyword evidence="6" id="KW-1185">Reference proteome</keyword>